<dbReference type="PROSITE" id="PS50146">
    <property type="entry name" value="DAGK"/>
    <property type="match status" value="1"/>
</dbReference>
<dbReference type="Pfam" id="PF00781">
    <property type="entry name" value="DAGK_cat"/>
    <property type="match status" value="1"/>
</dbReference>
<name>A0A1Y2L262_9PROT</name>
<dbReference type="InterPro" id="IPR017438">
    <property type="entry name" value="ATP-NAD_kinase_N"/>
</dbReference>
<evidence type="ECO:0000256" key="2">
    <source>
        <dbReference type="ARBA" id="ARBA00022741"/>
    </source>
</evidence>
<proteinExistence type="predicted"/>
<reference evidence="6 7" key="1">
    <citation type="submission" date="2014-03" db="EMBL/GenBank/DDBJ databases">
        <title>The draft genome sequence of Thalassospira mesophila JCM 18969.</title>
        <authorList>
            <person name="Lai Q."/>
            <person name="Shao Z."/>
        </authorList>
    </citation>
    <scope>NUCLEOTIDE SEQUENCE [LARGE SCALE GENOMIC DNA]</scope>
    <source>
        <strain evidence="6 7">JCM 18969</strain>
    </source>
</reference>
<evidence type="ECO:0000256" key="1">
    <source>
        <dbReference type="ARBA" id="ARBA00022679"/>
    </source>
</evidence>
<dbReference type="InterPro" id="IPR045540">
    <property type="entry name" value="YegS/DAGK_C"/>
</dbReference>
<evidence type="ECO:0000313" key="6">
    <source>
        <dbReference type="EMBL" id="OSQ39570.1"/>
    </source>
</evidence>
<dbReference type="InterPro" id="IPR016064">
    <property type="entry name" value="NAD/diacylglycerol_kinase_sf"/>
</dbReference>
<feature type="domain" description="DAGKc" evidence="5">
    <location>
        <begin position="21"/>
        <end position="135"/>
    </location>
</feature>
<comment type="caution">
    <text evidence="6">The sequence shown here is derived from an EMBL/GenBank/DDBJ whole genome shotgun (WGS) entry which is preliminary data.</text>
</comment>
<keyword evidence="7" id="KW-1185">Reference proteome</keyword>
<dbReference type="SUPFAM" id="SSF111331">
    <property type="entry name" value="NAD kinase/diacylglycerol kinase-like"/>
    <property type="match status" value="1"/>
</dbReference>
<evidence type="ECO:0000256" key="3">
    <source>
        <dbReference type="ARBA" id="ARBA00022777"/>
    </source>
</evidence>
<evidence type="ECO:0000256" key="4">
    <source>
        <dbReference type="ARBA" id="ARBA00022840"/>
    </source>
</evidence>
<dbReference type="AlphaFoldDB" id="A0A1Y2L262"/>
<dbReference type="PANTHER" id="PTHR12358:SF54">
    <property type="entry name" value="SPHINGOSINE KINASE RELATED PROTEIN"/>
    <property type="match status" value="1"/>
</dbReference>
<protein>
    <submittedName>
        <fullName evidence="6">Lipid kinase</fullName>
    </submittedName>
</protein>
<evidence type="ECO:0000259" key="5">
    <source>
        <dbReference type="PROSITE" id="PS50146"/>
    </source>
</evidence>
<dbReference type="InterPro" id="IPR001206">
    <property type="entry name" value="Diacylglycerol_kinase_cat_dom"/>
</dbReference>
<gene>
    <name evidence="6" type="ORF">TMES_06035</name>
</gene>
<sequence>MNNSDLTGKVLMLLTRHKVPDRWRRDGAQPLRSVFEDAGYRTELVFCDDPGAMIEQIKTATCPGDIVAIGGGDGTINALIDPICQSGTVLIALPLGTANDFARSLKLPDDPVQAAQAAINGQLAMLDIGRVNGKSFVNAASIGVPADARKRINPDLKRWTGAISYAIANWQSWHEMTPLKLDVTCAGHDRQQLSLRQLTVTNGQYFGGGLRPRENKRLDDGKLHVFAIRADVDTLSGMDIGAALLFGSVDESELALTMECDDIHVDCDEPHPILADGEIISKLPAHFTLERAVLPVFAPATFTGEANTPDDIADGDALNDIATDTEDLAIRMEAIYSIAQSSDFKAICHDNARVLRDIIRQLELALRPYRLPLSSPDPDFHSMEALRDRALAWVLNDLDVRMSTGLTNQVNALLALLKDCPIDDKPEPIRNNLNDLTQALANIHSALATFRATPGA</sequence>
<dbReference type="EMBL" id="JFKA01000002">
    <property type="protein sequence ID" value="OSQ39570.1"/>
    <property type="molecule type" value="Genomic_DNA"/>
</dbReference>
<organism evidence="6 7">
    <name type="scientific">Thalassospira mesophila</name>
    <dbReference type="NCBI Taxonomy" id="1293891"/>
    <lineage>
        <taxon>Bacteria</taxon>
        <taxon>Pseudomonadati</taxon>
        <taxon>Pseudomonadota</taxon>
        <taxon>Alphaproteobacteria</taxon>
        <taxon>Rhodospirillales</taxon>
        <taxon>Thalassospiraceae</taxon>
        <taxon>Thalassospira</taxon>
    </lineage>
</organism>
<keyword evidence="3 6" id="KW-0418">Kinase</keyword>
<dbReference type="InterPro" id="IPR050187">
    <property type="entry name" value="Lipid_Phosphate_FormReg"/>
</dbReference>
<accession>A0A1Y2L262</accession>
<dbReference type="RefSeq" id="WP_085580486.1">
    <property type="nucleotide sequence ID" value="NZ_JFKA01000002.1"/>
</dbReference>
<dbReference type="Gene3D" id="2.60.200.40">
    <property type="match status" value="1"/>
</dbReference>
<evidence type="ECO:0000313" key="7">
    <source>
        <dbReference type="Proteomes" id="UP000193391"/>
    </source>
</evidence>
<keyword evidence="4" id="KW-0067">ATP-binding</keyword>
<dbReference type="STRING" id="1293891.TMES_06035"/>
<dbReference type="Gene3D" id="3.40.50.10330">
    <property type="entry name" value="Probable inorganic polyphosphate/atp-NAD kinase, domain 1"/>
    <property type="match status" value="1"/>
</dbReference>
<dbReference type="Proteomes" id="UP000193391">
    <property type="component" value="Unassembled WGS sequence"/>
</dbReference>
<dbReference type="GO" id="GO:0016301">
    <property type="term" value="F:kinase activity"/>
    <property type="evidence" value="ECO:0007669"/>
    <property type="project" value="UniProtKB-KW"/>
</dbReference>
<dbReference type="PANTHER" id="PTHR12358">
    <property type="entry name" value="SPHINGOSINE KINASE"/>
    <property type="match status" value="1"/>
</dbReference>
<dbReference type="OrthoDB" id="142078at2"/>
<dbReference type="GO" id="GO:0005524">
    <property type="term" value="F:ATP binding"/>
    <property type="evidence" value="ECO:0007669"/>
    <property type="project" value="UniProtKB-KW"/>
</dbReference>
<keyword evidence="1" id="KW-0808">Transferase</keyword>
<keyword evidence="2" id="KW-0547">Nucleotide-binding</keyword>
<dbReference type="Pfam" id="PF19279">
    <property type="entry name" value="YegS_C"/>
    <property type="match status" value="1"/>
</dbReference>